<keyword evidence="1" id="KW-1133">Transmembrane helix</keyword>
<protein>
    <submittedName>
        <fullName evidence="3">60 kDa inner membrane protein</fullName>
    </submittedName>
</protein>
<dbReference type="RefSeq" id="XP_001014647.2">
    <property type="nucleotide sequence ID" value="XM_001014647.2"/>
</dbReference>
<feature type="transmembrane region" description="Helical" evidence="1">
    <location>
        <begin position="117"/>
        <end position="138"/>
    </location>
</feature>
<keyword evidence="1" id="KW-0812">Transmembrane</keyword>
<dbReference type="GeneID" id="7832889"/>
<feature type="signal peptide" evidence="2">
    <location>
        <begin position="1"/>
        <end position="17"/>
    </location>
</feature>
<dbReference type="EMBL" id="GG662712">
    <property type="protein sequence ID" value="EAR94369.2"/>
    <property type="molecule type" value="Genomic_DNA"/>
</dbReference>
<sequence>MPWSSSIFLASIGLRLGFELTKYVVNKFPVKQREERLIEKGINEVFLKDLQKDVQFYQLEQKESDKLKKFYSLNSLVSQGINSYFILSFYRALNHITQHSHQFEGFAQEKLFWMENIATYDPMFLFPISIMIVNYSLLKNSSHPMLIHLRNDPNKLKMLNLAFFSGLFSIFFPANYLVGYAGLACTHLFIEALKKRQFKKNEQEVLNKFCFPKDFIKKY</sequence>
<evidence type="ECO:0000313" key="3">
    <source>
        <dbReference type="EMBL" id="EAR94369.2"/>
    </source>
</evidence>
<keyword evidence="4" id="KW-1185">Reference proteome</keyword>
<dbReference type="KEGG" id="tet:TTHERM_00046520"/>
<dbReference type="Proteomes" id="UP000009168">
    <property type="component" value="Unassembled WGS sequence"/>
</dbReference>
<gene>
    <name evidence="3" type="ORF">TTHERM_00046520</name>
</gene>
<dbReference type="HOGENOM" id="CLU_1172726_0_0_1"/>
<dbReference type="AlphaFoldDB" id="Q23DN9"/>
<reference evidence="4" key="1">
    <citation type="journal article" date="2006" name="PLoS Biol.">
        <title>Macronuclear genome sequence of the ciliate Tetrahymena thermophila, a model eukaryote.</title>
        <authorList>
            <person name="Eisen J.A."/>
            <person name="Coyne R.S."/>
            <person name="Wu M."/>
            <person name="Wu D."/>
            <person name="Thiagarajan M."/>
            <person name="Wortman J.R."/>
            <person name="Badger J.H."/>
            <person name="Ren Q."/>
            <person name="Amedeo P."/>
            <person name="Jones K.M."/>
            <person name="Tallon L.J."/>
            <person name="Delcher A.L."/>
            <person name="Salzberg S.L."/>
            <person name="Silva J.C."/>
            <person name="Haas B.J."/>
            <person name="Majoros W.H."/>
            <person name="Farzad M."/>
            <person name="Carlton J.M."/>
            <person name="Smith R.K. Jr."/>
            <person name="Garg J."/>
            <person name="Pearlman R.E."/>
            <person name="Karrer K.M."/>
            <person name="Sun L."/>
            <person name="Manning G."/>
            <person name="Elde N.C."/>
            <person name="Turkewitz A.P."/>
            <person name="Asai D.J."/>
            <person name="Wilkes D.E."/>
            <person name="Wang Y."/>
            <person name="Cai H."/>
            <person name="Collins K."/>
            <person name="Stewart B.A."/>
            <person name="Lee S.R."/>
            <person name="Wilamowska K."/>
            <person name="Weinberg Z."/>
            <person name="Ruzzo W.L."/>
            <person name="Wloga D."/>
            <person name="Gaertig J."/>
            <person name="Frankel J."/>
            <person name="Tsao C.-C."/>
            <person name="Gorovsky M.A."/>
            <person name="Keeling P.J."/>
            <person name="Waller R.F."/>
            <person name="Patron N.J."/>
            <person name="Cherry J.M."/>
            <person name="Stover N.A."/>
            <person name="Krieger C.J."/>
            <person name="del Toro C."/>
            <person name="Ryder H.F."/>
            <person name="Williamson S.C."/>
            <person name="Barbeau R.A."/>
            <person name="Hamilton E.P."/>
            <person name="Orias E."/>
        </authorList>
    </citation>
    <scope>NUCLEOTIDE SEQUENCE [LARGE SCALE GENOMIC DNA]</scope>
    <source>
        <strain evidence="4">SB210</strain>
    </source>
</reference>
<feature type="chain" id="PRO_5004201679" evidence="2">
    <location>
        <begin position="18"/>
        <end position="219"/>
    </location>
</feature>
<proteinExistence type="predicted"/>
<evidence type="ECO:0000256" key="1">
    <source>
        <dbReference type="SAM" id="Phobius"/>
    </source>
</evidence>
<feature type="transmembrane region" description="Helical" evidence="1">
    <location>
        <begin position="158"/>
        <end position="190"/>
    </location>
</feature>
<dbReference type="InParanoid" id="Q23DN9"/>
<evidence type="ECO:0000313" key="4">
    <source>
        <dbReference type="Proteomes" id="UP000009168"/>
    </source>
</evidence>
<name>Q23DN9_TETTS</name>
<keyword evidence="2" id="KW-0732">Signal</keyword>
<accession>Q23DN9</accession>
<evidence type="ECO:0000256" key="2">
    <source>
        <dbReference type="SAM" id="SignalP"/>
    </source>
</evidence>
<organism evidence="3 4">
    <name type="scientific">Tetrahymena thermophila (strain SB210)</name>
    <dbReference type="NCBI Taxonomy" id="312017"/>
    <lineage>
        <taxon>Eukaryota</taxon>
        <taxon>Sar</taxon>
        <taxon>Alveolata</taxon>
        <taxon>Ciliophora</taxon>
        <taxon>Intramacronucleata</taxon>
        <taxon>Oligohymenophorea</taxon>
        <taxon>Hymenostomatida</taxon>
        <taxon>Tetrahymenina</taxon>
        <taxon>Tetrahymenidae</taxon>
        <taxon>Tetrahymena</taxon>
    </lineage>
</organism>
<keyword evidence="1" id="KW-0472">Membrane</keyword>